<dbReference type="InterPro" id="IPR003680">
    <property type="entry name" value="Flavodoxin_fold"/>
</dbReference>
<dbReference type="PANTHER" id="PTHR10204:SF34">
    <property type="entry name" value="NAD(P)H DEHYDROGENASE [QUINONE] 1 ISOFORM 1"/>
    <property type="match status" value="1"/>
</dbReference>
<dbReference type="Proteomes" id="UP001151071">
    <property type="component" value="Unassembled WGS sequence"/>
</dbReference>
<dbReference type="SUPFAM" id="SSF52218">
    <property type="entry name" value="Flavoproteins"/>
    <property type="match status" value="1"/>
</dbReference>
<evidence type="ECO:0000256" key="1">
    <source>
        <dbReference type="ARBA" id="ARBA00006252"/>
    </source>
</evidence>
<evidence type="ECO:0000259" key="3">
    <source>
        <dbReference type="Pfam" id="PF02525"/>
    </source>
</evidence>
<dbReference type="PANTHER" id="PTHR10204">
    <property type="entry name" value="NAD P H OXIDOREDUCTASE-RELATED"/>
    <property type="match status" value="1"/>
</dbReference>
<sequence length="197" mass="22138">MKACIVFAHEGNTSFAHQILQRVVTACEAAGIRPVVRDLYRIGFQPVFDGEDMRLASQGRAQADVEEEQVLVTDADLLVMIYPVWWWSPPAILKGYLDRVFTDGFAFRYGDDGPVGMLSGKQALVFTTTRQSEQEMRADGFDEVIRKQIVDGTLKQIGYDVTYRNFAAVPYVSEAERAAMLDEVEALVRRIRQPVGV</sequence>
<evidence type="ECO:0000313" key="5">
    <source>
        <dbReference type="Proteomes" id="UP001151071"/>
    </source>
</evidence>
<gene>
    <name evidence="4" type="ORF">O3V59_09245</name>
</gene>
<reference evidence="4" key="1">
    <citation type="submission" date="2022-12" db="EMBL/GenBank/DDBJ databases">
        <title>Draft genome sequence of the thermophilic strain Brevibacillus thermoruber HT42, isolated from Los Humeros, Puebla, Mexico, with biotechnological potential.</title>
        <authorList>
            <person name="Lara Sanchez J."/>
            <person name="Solis Palacios R."/>
            <person name="Bustos Baena A.S."/>
            <person name="Ruz Baez A.E."/>
            <person name="Espinosa Luna G."/>
            <person name="Oliart Ros R.M."/>
        </authorList>
    </citation>
    <scope>NUCLEOTIDE SEQUENCE</scope>
    <source>
        <strain evidence="4">HT42</strain>
    </source>
</reference>
<accession>A0A9X3TPS9</accession>
<organism evidence="4 5">
    <name type="scientific">Brevibacillus thermoruber</name>
    <dbReference type="NCBI Taxonomy" id="33942"/>
    <lineage>
        <taxon>Bacteria</taxon>
        <taxon>Bacillati</taxon>
        <taxon>Bacillota</taxon>
        <taxon>Bacilli</taxon>
        <taxon>Bacillales</taxon>
        <taxon>Paenibacillaceae</taxon>
        <taxon>Brevibacillus</taxon>
    </lineage>
</organism>
<evidence type="ECO:0000256" key="2">
    <source>
        <dbReference type="ARBA" id="ARBA00023002"/>
    </source>
</evidence>
<dbReference type="Gene3D" id="3.40.50.360">
    <property type="match status" value="1"/>
</dbReference>
<dbReference type="Pfam" id="PF02525">
    <property type="entry name" value="Flavodoxin_2"/>
    <property type="match status" value="1"/>
</dbReference>
<evidence type="ECO:0000313" key="4">
    <source>
        <dbReference type="EMBL" id="MDA5108546.1"/>
    </source>
</evidence>
<dbReference type="InterPro" id="IPR029039">
    <property type="entry name" value="Flavoprotein-like_sf"/>
</dbReference>
<dbReference type="AlphaFoldDB" id="A0A9X3TPS9"/>
<comment type="caution">
    <text evidence="4">The sequence shown here is derived from an EMBL/GenBank/DDBJ whole genome shotgun (WGS) entry which is preliminary data.</text>
</comment>
<dbReference type="EMBL" id="JAPYYP010000008">
    <property type="protein sequence ID" value="MDA5108546.1"/>
    <property type="molecule type" value="Genomic_DNA"/>
</dbReference>
<feature type="domain" description="Flavodoxin-like fold" evidence="3">
    <location>
        <begin position="1"/>
        <end position="185"/>
    </location>
</feature>
<dbReference type="GO" id="GO:0003955">
    <property type="term" value="F:NAD(P)H dehydrogenase (quinone) activity"/>
    <property type="evidence" value="ECO:0007669"/>
    <property type="project" value="TreeGrafter"/>
</dbReference>
<proteinExistence type="inferred from homology"/>
<protein>
    <submittedName>
        <fullName evidence="4">NAD(P)H-dependent oxidoreductase</fullName>
    </submittedName>
</protein>
<dbReference type="RefSeq" id="WP_029099256.1">
    <property type="nucleotide sequence ID" value="NZ_JAPYYP010000008.1"/>
</dbReference>
<keyword evidence="5" id="KW-1185">Reference proteome</keyword>
<comment type="similarity">
    <text evidence="1">Belongs to the NAD(P)H dehydrogenase (quinone) family.</text>
</comment>
<dbReference type="GO" id="GO:0005829">
    <property type="term" value="C:cytosol"/>
    <property type="evidence" value="ECO:0007669"/>
    <property type="project" value="TreeGrafter"/>
</dbReference>
<name>A0A9X3TPS9_9BACL</name>
<keyword evidence="2" id="KW-0560">Oxidoreductase</keyword>
<dbReference type="InterPro" id="IPR051545">
    <property type="entry name" value="NAD(P)H_dehydrogenase_qn"/>
</dbReference>